<dbReference type="EMBL" id="UINC01120129">
    <property type="protein sequence ID" value="SVC94423.1"/>
    <property type="molecule type" value="Genomic_DNA"/>
</dbReference>
<reference evidence="1" key="1">
    <citation type="submission" date="2018-05" db="EMBL/GenBank/DDBJ databases">
        <authorList>
            <person name="Lanie J.A."/>
            <person name="Ng W.-L."/>
            <person name="Kazmierczak K.M."/>
            <person name="Andrzejewski T.M."/>
            <person name="Davidsen T.M."/>
            <person name="Wayne K.J."/>
            <person name="Tettelin H."/>
            <person name="Glass J.I."/>
            <person name="Rusch D."/>
            <person name="Podicherti R."/>
            <person name="Tsui H.-C.T."/>
            <person name="Winkler M.E."/>
        </authorList>
    </citation>
    <scope>NUCLEOTIDE SEQUENCE</scope>
</reference>
<name>A0A382R9N8_9ZZZZ</name>
<feature type="non-terminal residue" evidence="1">
    <location>
        <position position="97"/>
    </location>
</feature>
<evidence type="ECO:0000313" key="1">
    <source>
        <dbReference type="EMBL" id="SVC94423.1"/>
    </source>
</evidence>
<dbReference type="InterPro" id="IPR029063">
    <property type="entry name" value="SAM-dependent_MTases_sf"/>
</dbReference>
<evidence type="ECO:0008006" key="2">
    <source>
        <dbReference type="Google" id="ProtNLM"/>
    </source>
</evidence>
<organism evidence="1">
    <name type="scientific">marine metagenome</name>
    <dbReference type="NCBI Taxonomy" id="408172"/>
    <lineage>
        <taxon>unclassified sequences</taxon>
        <taxon>metagenomes</taxon>
        <taxon>ecological metagenomes</taxon>
    </lineage>
</organism>
<proteinExistence type="predicted"/>
<dbReference type="Gene3D" id="3.40.50.150">
    <property type="entry name" value="Vaccinia Virus protein VP39"/>
    <property type="match status" value="1"/>
</dbReference>
<gene>
    <name evidence="1" type="ORF">METZ01_LOCUS347277</name>
</gene>
<dbReference type="AlphaFoldDB" id="A0A382R9N8"/>
<sequence length="97" mass="11240">MFEKSKCSTDKKLANFTKYVRRQHLARFMVQYELFKRQLNIKGSIVECGVHNGGGVMSWAKISSILEPYNYHREIIGFDTFEGFPSITEIDKENSQA</sequence>
<protein>
    <recommendedName>
        <fullName evidence="2">dTDP-6-deoxy-L-hexose 3-O-methyltransferase</fullName>
    </recommendedName>
</protein>
<accession>A0A382R9N8</accession>